<feature type="transmembrane region" description="Helical" evidence="7">
    <location>
        <begin position="90"/>
        <end position="115"/>
    </location>
</feature>
<evidence type="ECO:0000313" key="9">
    <source>
        <dbReference type="Proteomes" id="UP001370100"/>
    </source>
</evidence>
<comment type="subcellular location">
    <subcellularLocation>
        <location evidence="1">Cell membrane</location>
        <topology evidence="1">Multi-pass membrane protein</topology>
    </subcellularLocation>
</comment>
<gene>
    <name evidence="8" type="ORF">WCD41_07535</name>
</gene>
<reference evidence="8 9" key="1">
    <citation type="submission" date="2024-03" db="EMBL/GenBank/DDBJ databases">
        <title>Actinomycetospora sp. OC33-EN06, a novel actinomycete isolated from wild orchid (Aerides multiflora).</title>
        <authorList>
            <person name="Suriyachadkun C."/>
        </authorList>
    </citation>
    <scope>NUCLEOTIDE SEQUENCE [LARGE SCALE GENOMIC DNA]</scope>
    <source>
        <strain evidence="8 9">OC33-EN06</strain>
    </source>
</reference>
<feature type="transmembrane region" description="Helical" evidence="7">
    <location>
        <begin position="318"/>
        <end position="339"/>
    </location>
</feature>
<organism evidence="8 9">
    <name type="scientific">Actinomycetospora aeridis</name>
    <dbReference type="NCBI Taxonomy" id="3129231"/>
    <lineage>
        <taxon>Bacteria</taxon>
        <taxon>Bacillati</taxon>
        <taxon>Actinomycetota</taxon>
        <taxon>Actinomycetes</taxon>
        <taxon>Pseudonocardiales</taxon>
        <taxon>Pseudonocardiaceae</taxon>
        <taxon>Actinomycetospora</taxon>
    </lineage>
</organism>
<keyword evidence="2" id="KW-1003">Cell membrane</keyword>
<feature type="compositionally biased region" description="Low complexity" evidence="6">
    <location>
        <begin position="370"/>
        <end position="379"/>
    </location>
</feature>
<accession>A0ABU8N1N3</accession>
<comment type="caution">
    <text evidence="8">The sequence shown here is derived from an EMBL/GenBank/DDBJ whole genome shotgun (WGS) entry which is preliminary data.</text>
</comment>
<evidence type="ECO:0000256" key="4">
    <source>
        <dbReference type="ARBA" id="ARBA00022989"/>
    </source>
</evidence>
<keyword evidence="5 7" id="KW-0472">Membrane</keyword>
<name>A0ABU8N1N3_9PSEU</name>
<dbReference type="EMBL" id="JBBEGL010000002">
    <property type="protein sequence ID" value="MEJ2886301.1"/>
    <property type="molecule type" value="Genomic_DNA"/>
</dbReference>
<evidence type="ECO:0000313" key="8">
    <source>
        <dbReference type="EMBL" id="MEJ2886301.1"/>
    </source>
</evidence>
<evidence type="ECO:0000256" key="6">
    <source>
        <dbReference type="SAM" id="MobiDB-lite"/>
    </source>
</evidence>
<proteinExistence type="predicted"/>
<feature type="transmembrane region" description="Helical" evidence="7">
    <location>
        <begin position="22"/>
        <end position="46"/>
    </location>
</feature>
<protein>
    <submittedName>
        <fullName evidence="8">Lysylphosphatidylglycerol synthase transmembrane domain-containing protein</fullName>
    </submittedName>
</protein>
<feature type="transmembrane region" description="Helical" evidence="7">
    <location>
        <begin position="58"/>
        <end position="78"/>
    </location>
</feature>
<evidence type="ECO:0000256" key="5">
    <source>
        <dbReference type="ARBA" id="ARBA00023136"/>
    </source>
</evidence>
<dbReference type="RefSeq" id="WP_337712787.1">
    <property type="nucleotide sequence ID" value="NZ_JBBEGL010000002.1"/>
</dbReference>
<keyword evidence="4 7" id="KW-1133">Transmembrane helix</keyword>
<feature type="compositionally biased region" description="Acidic residues" evidence="6">
    <location>
        <begin position="349"/>
        <end position="360"/>
    </location>
</feature>
<dbReference type="Pfam" id="PF03706">
    <property type="entry name" value="LPG_synthase_TM"/>
    <property type="match status" value="1"/>
</dbReference>
<feature type="transmembrane region" description="Helical" evidence="7">
    <location>
        <begin position="248"/>
        <end position="278"/>
    </location>
</feature>
<sequence>MSATVTTASTGLTGASPRTRRLLRIATALVVAAAITTGIVIVWPTVKDAGAALIGADPMWVAVAVACEAGALLAFSILHHRLLVAAAVRVSLGAVTMATLAANALHLTVPGGAALSTAYTYKRRRAWGATGPATTWTMVAGGVAASLALAAIALGSALVVGGRPTSLPWLILQIVGVAALGAGVIVVAKRPGLLVTAGSWGLRLVNRVRRKPRESGVPELAEQIAALQLIELRGKGRLVVGTSALANWILDIGCLAACCAAVGARGMTLALVLVAYAAATAASSAAFLPGGLGLVDGALLAALVAGGVPSRPALAAVLLYRLVSFVGVAVAGWVAWFVVHARETPSAVEVDEADEADEEQDGRTETSGDTGAITGAATGPIGRSGSGPSTGELRADDGRGHRHR</sequence>
<dbReference type="NCBIfam" id="TIGR00374">
    <property type="entry name" value="flippase-like domain"/>
    <property type="match status" value="1"/>
</dbReference>
<dbReference type="PANTHER" id="PTHR39087">
    <property type="entry name" value="UPF0104 MEMBRANE PROTEIN MJ1595"/>
    <property type="match status" value="1"/>
</dbReference>
<feature type="region of interest" description="Disordered" evidence="6">
    <location>
        <begin position="348"/>
        <end position="404"/>
    </location>
</feature>
<evidence type="ECO:0000256" key="2">
    <source>
        <dbReference type="ARBA" id="ARBA00022475"/>
    </source>
</evidence>
<keyword evidence="9" id="KW-1185">Reference proteome</keyword>
<evidence type="ECO:0000256" key="1">
    <source>
        <dbReference type="ARBA" id="ARBA00004651"/>
    </source>
</evidence>
<evidence type="ECO:0000256" key="3">
    <source>
        <dbReference type="ARBA" id="ARBA00022692"/>
    </source>
</evidence>
<evidence type="ECO:0000256" key="7">
    <source>
        <dbReference type="SAM" id="Phobius"/>
    </source>
</evidence>
<keyword evidence="3 7" id="KW-0812">Transmembrane</keyword>
<dbReference type="PANTHER" id="PTHR39087:SF2">
    <property type="entry name" value="UPF0104 MEMBRANE PROTEIN MJ1595"/>
    <property type="match status" value="1"/>
</dbReference>
<feature type="transmembrane region" description="Helical" evidence="7">
    <location>
        <begin position="135"/>
        <end position="160"/>
    </location>
</feature>
<dbReference type="Proteomes" id="UP001370100">
    <property type="component" value="Unassembled WGS sequence"/>
</dbReference>
<feature type="compositionally biased region" description="Basic and acidic residues" evidence="6">
    <location>
        <begin position="393"/>
        <end position="404"/>
    </location>
</feature>
<dbReference type="InterPro" id="IPR022791">
    <property type="entry name" value="L-PG_synthase/AglD"/>
</dbReference>
<feature type="transmembrane region" description="Helical" evidence="7">
    <location>
        <begin position="167"/>
        <end position="188"/>
    </location>
</feature>